<keyword evidence="2" id="KW-0547">Nucleotide-binding</keyword>
<evidence type="ECO:0000256" key="1">
    <source>
        <dbReference type="ARBA" id="ARBA00022448"/>
    </source>
</evidence>
<dbReference type="SMART" id="SM00382">
    <property type="entry name" value="AAA"/>
    <property type="match status" value="1"/>
</dbReference>
<evidence type="ECO:0000256" key="2">
    <source>
        <dbReference type="ARBA" id="ARBA00022741"/>
    </source>
</evidence>
<evidence type="ECO:0000313" key="5">
    <source>
        <dbReference type="EMBL" id="AFM11896.1"/>
    </source>
</evidence>
<proteinExistence type="predicted"/>
<dbReference type="PANTHER" id="PTHR42939">
    <property type="entry name" value="ABC TRANSPORTER ATP-BINDING PROTEIN ALBC-RELATED"/>
    <property type="match status" value="1"/>
</dbReference>
<keyword evidence="3" id="KW-0067">ATP-binding</keyword>
<feature type="domain" description="ABC transporter" evidence="4">
    <location>
        <begin position="13"/>
        <end position="208"/>
    </location>
</feature>
<dbReference type="KEGG" id="tpx:Turpa_1248"/>
<dbReference type="AlphaFoldDB" id="I4B3N9"/>
<dbReference type="HOGENOM" id="CLU_000604_1_2_12"/>
<keyword evidence="6" id="KW-1185">Reference proteome</keyword>
<dbReference type="STRING" id="869212.Turpa_1248"/>
<reference evidence="5 6" key="1">
    <citation type="submission" date="2012-06" db="EMBL/GenBank/DDBJ databases">
        <title>The complete chromosome of genome of Turneriella parva DSM 21527.</title>
        <authorList>
            <consortium name="US DOE Joint Genome Institute (JGI-PGF)"/>
            <person name="Lucas S."/>
            <person name="Han J."/>
            <person name="Lapidus A."/>
            <person name="Bruce D."/>
            <person name="Goodwin L."/>
            <person name="Pitluck S."/>
            <person name="Peters L."/>
            <person name="Kyrpides N."/>
            <person name="Mavromatis K."/>
            <person name="Ivanova N."/>
            <person name="Mikhailova N."/>
            <person name="Chertkov O."/>
            <person name="Detter J.C."/>
            <person name="Tapia R."/>
            <person name="Han C."/>
            <person name="Land M."/>
            <person name="Hauser L."/>
            <person name="Markowitz V."/>
            <person name="Cheng J.-F."/>
            <person name="Hugenholtz P."/>
            <person name="Woyke T."/>
            <person name="Wu D."/>
            <person name="Gronow S."/>
            <person name="Wellnitz S."/>
            <person name="Brambilla E."/>
            <person name="Klenk H.-P."/>
            <person name="Eisen J.A."/>
        </authorList>
    </citation>
    <scope>NUCLEOTIDE SEQUENCE [LARGE SCALE GENOMIC DNA]</scope>
    <source>
        <strain evidence="6">ATCC BAA-1111 / DSM 21527 / NCTC 11395 / H</strain>
    </source>
</reference>
<dbReference type="GO" id="GO:0016887">
    <property type="term" value="F:ATP hydrolysis activity"/>
    <property type="evidence" value="ECO:0007669"/>
    <property type="project" value="InterPro"/>
</dbReference>
<dbReference type="GO" id="GO:0005524">
    <property type="term" value="F:ATP binding"/>
    <property type="evidence" value="ECO:0007669"/>
    <property type="project" value="UniProtKB-KW"/>
</dbReference>
<evidence type="ECO:0000313" key="6">
    <source>
        <dbReference type="Proteomes" id="UP000006048"/>
    </source>
</evidence>
<sequence>MKRGAKSVTEALVTYQNLGRRYGAHWALNGVDGELLSSEVVALLGENGSGKSTLLLTLAQILKPHAGKVVFRAGAESHLIAHHPMAYMQLSVGHNLSLTRSLHDRAEAEITAALDYWKIRHLTDKPLNTLSRGQMQRFLLARAMLARPQILLLDEPFTGLDARSEGLLVDFIRHESARGAAILISEHDAGRARRLADRSYFLEKGRLR</sequence>
<dbReference type="Gene3D" id="3.40.50.300">
    <property type="entry name" value="P-loop containing nucleotide triphosphate hydrolases"/>
    <property type="match status" value="1"/>
</dbReference>
<dbReference type="EMBL" id="CP002959">
    <property type="protein sequence ID" value="AFM11896.1"/>
    <property type="molecule type" value="Genomic_DNA"/>
</dbReference>
<dbReference type="InterPro" id="IPR051782">
    <property type="entry name" value="ABC_Transporter_VariousFunc"/>
</dbReference>
<dbReference type="PANTHER" id="PTHR42939:SF1">
    <property type="entry name" value="ABC TRANSPORTER ATP-BINDING PROTEIN ALBC-RELATED"/>
    <property type="match status" value="1"/>
</dbReference>
<keyword evidence="1" id="KW-0813">Transport</keyword>
<dbReference type="OrthoDB" id="342071at2"/>
<dbReference type="InterPro" id="IPR003439">
    <property type="entry name" value="ABC_transporter-like_ATP-bd"/>
</dbReference>
<organism evidence="5 6">
    <name type="scientific">Turneriella parva (strain ATCC BAA-1111 / DSM 21527 / NCTC 11395 / H)</name>
    <name type="common">Leptospira parva</name>
    <dbReference type="NCBI Taxonomy" id="869212"/>
    <lineage>
        <taxon>Bacteria</taxon>
        <taxon>Pseudomonadati</taxon>
        <taxon>Spirochaetota</taxon>
        <taxon>Spirochaetia</taxon>
        <taxon>Leptospirales</taxon>
        <taxon>Leptospiraceae</taxon>
        <taxon>Turneriella</taxon>
    </lineage>
</organism>
<dbReference type="InterPro" id="IPR003593">
    <property type="entry name" value="AAA+_ATPase"/>
</dbReference>
<dbReference type="SUPFAM" id="SSF52540">
    <property type="entry name" value="P-loop containing nucleoside triphosphate hydrolases"/>
    <property type="match status" value="1"/>
</dbReference>
<dbReference type="InterPro" id="IPR027417">
    <property type="entry name" value="P-loop_NTPase"/>
</dbReference>
<dbReference type="RefSeq" id="WP_014802412.1">
    <property type="nucleotide sequence ID" value="NC_018020.1"/>
</dbReference>
<dbReference type="Proteomes" id="UP000006048">
    <property type="component" value="Chromosome"/>
</dbReference>
<accession>I4B3N9</accession>
<name>I4B3N9_TURPD</name>
<evidence type="ECO:0000256" key="3">
    <source>
        <dbReference type="ARBA" id="ARBA00022840"/>
    </source>
</evidence>
<gene>
    <name evidence="5" type="ordered locus">Turpa_1248</name>
</gene>
<dbReference type="Pfam" id="PF00005">
    <property type="entry name" value="ABC_tran"/>
    <property type="match status" value="1"/>
</dbReference>
<evidence type="ECO:0000259" key="4">
    <source>
        <dbReference type="PROSITE" id="PS50893"/>
    </source>
</evidence>
<dbReference type="PROSITE" id="PS50893">
    <property type="entry name" value="ABC_TRANSPORTER_2"/>
    <property type="match status" value="1"/>
</dbReference>
<protein>
    <submittedName>
        <fullName evidence="5">ABC transporter related protein</fullName>
    </submittedName>
</protein>